<organism evidence="1 2">
    <name type="scientific">Gordonia otitidis (strain DSM 44809 / CCUG 52243 / JCM 12355 / NBRC 100426 / IFM 10032)</name>
    <dbReference type="NCBI Taxonomy" id="1108044"/>
    <lineage>
        <taxon>Bacteria</taxon>
        <taxon>Bacillati</taxon>
        <taxon>Actinomycetota</taxon>
        <taxon>Actinomycetes</taxon>
        <taxon>Mycobacteriales</taxon>
        <taxon>Gordoniaceae</taxon>
        <taxon>Gordonia</taxon>
    </lineage>
</organism>
<protein>
    <submittedName>
        <fullName evidence="1">Uncharacterized protein</fullName>
    </submittedName>
</protein>
<dbReference type="AlphaFoldDB" id="H5TSB8"/>
<reference evidence="1" key="1">
    <citation type="submission" date="2012-02" db="EMBL/GenBank/DDBJ databases">
        <title>Whole genome shotgun sequence of Gordonia otitidis NBRC 100426.</title>
        <authorList>
            <person name="Yoshida I."/>
            <person name="Hosoyama A."/>
            <person name="Tsuchikane K."/>
            <person name="Katsumata H."/>
            <person name="Yamazaki S."/>
            <person name="Fujita N."/>
        </authorList>
    </citation>
    <scope>NUCLEOTIDE SEQUENCE [LARGE SCALE GENOMIC DNA]</scope>
    <source>
        <strain evidence="1">NBRC 100426</strain>
    </source>
</reference>
<dbReference type="Proteomes" id="UP000005038">
    <property type="component" value="Unassembled WGS sequence"/>
</dbReference>
<keyword evidence="2" id="KW-1185">Reference proteome</keyword>
<sequence length="57" mass="6631">MDIVTSAAHKQPTPSVPPTVLRRQAEIREQKAADLLWWQQQPERISNYLHQFSQPAH</sequence>
<accession>H5TSB8</accession>
<dbReference type="EMBL" id="BAFB01000214">
    <property type="protein sequence ID" value="GAB36376.1"/>
    <property type="molecule type" value="Genomic_DNA"/>
</dbReference>
<evidence type="ECO:0000313" key="1">
    <source>
        <dbReference type="EMBL" id="GAB36376.1"/>
    </source>
</evidence>
<dbReference type="STRING" id="1108044.GOOTI_214_00020"/>
<evidence type="ECO:0000313" key="2">
    <source>
        <dbReference type="Proteomes" id="UP000005038"/>
    </source>
</evidence>
<comment type="caution">
    <text evidence="1">The sequence shown here is derived from an EMBL/GenBank/DDBJ whole genome shotgun (WGS) entry which is preliminary data.</text>
</comment>
<name>H5TSB8_GORO1</name>
<gene>
    <name evidence="1" type="ORF">GOOTI_214_00020</name>
</gene>
<proteinExistence type="predicted"/>